<dbReference type="SUPFAM" id="SSF54695">
    <property type="entry name" value="POZ domain"/>
    <property type="match status" value="1"/>
</dbReference>
<feature type="coiled-coil region" evidence="2">
    <location>
        <begin position="39"/>
        <end position="73"/>
    </location>
</feature>
<dbReference type="SMART" id="SM00233">
    <property type="entry name" value="PH"/>
    <property type="match status" value="2"/>
</dbReference>
<dbReference type="EMBL" id="CDMY01000516">
    <property type="protein sequence ID" value="CEM19591.1"/>
    <property type="molecule type" value="Genomic_DNA"/>
</dbReference>
<dbReference type="InterPro" id="IPR027417">
    <property type="entry name" value="P-loop_NTPase"/>
</dbReference>
<dbReference type="SUPFAM" id="SSF52540">
    <property type="entry name" value="P-loop containing nucleoside triphosphate hydrolases"/>
    <property type="match status" value="1"/>
</dbReference>
<dbReference type="InterPro" id="IPR027640">
    <property type="entry name" value="Kinesin-like_fam"/>
</dbReference>
<feature type="region of interest" description="Disordered" evidence="3">
    <location>
        <begin position="1"/>
        <end position="26"/>
    </location>
</feature>
<dbReference type="GO" id="GO:0005524">
    <property type="term" value="F:ATP binding"/>
    <property type="evidence" value="ECO:0007669"/>
    <property type="project" value="InterPro"/>
</dbReference>
<proteinExistence type="inferred from homology"/>
<dbReference type="GO" id="GO:0008017">
    <property type="term" value="F:microtubule binding"/>
    <property type="evidence" value="ECO:0007669"/>
    <property type="project" value="InterPro"/>
</dbReference>
<dbReference type="InParanoid" id="A0A0G4FWS2"/>
<dbReference type="Proteomes" id="UP000041254">
    <property type="component" value="Unassembled WGS sequence"/>
</dbReference>
<dbReference type="Pfam" id="PF00225">
    <property type="entry name" value="Kinesin"/>
    <property type="match status" value="1"/>
</dbReference>
<dbReference type="PROSITE" id="PS50067">
    <property type="entry name" value="KINESIN_MOTOR_2"/>
    <property type="match status" value="1"/>
</dbReference>
<gene>
    <name evidence="5" type="ORF">Vbra_21745</name>
</gene>
<dbReference type="PRINTS" id="PR00380">
    <property type="entry name" value="KINESINHEAVY"/>
</dbReference>
<dbReference type="STRING" id="1169540.A0A0G4FWS2"/>
<evidence type="ECO:0000259" key="4">
    <source>
        <dbReference type="PROSITE" id="PS50067"/>
    </source>
</evidence>
<comment type="caution">
    <text evidence="1">Lacks conserved residue(s) required for the propagation of feature annotation.</text>
</comment>
<dbReference type="Gene3D" id="3.30.710.10">
    <property type="entry name" value="Potassium Channel Kv1.1, Chain A"/>
    <property type="match status" value="1"/>
</dbReference>
<dbReference type="Gene3D" id="2.30.29.30">
    <property type="entry name" value="Pleckstrin-homology domain (PH domain)/Phosphotyrosine-binding domain (PTB)"/>
    <property type="match status" value="1"/>
</dbReference>
<protein>
    <recommendedName>
        <fullName evidence="4">Kinesin motor domain-containing protein</fullName>
    </recommendedName>
</protein>
<dbReference type="SUPFAM" id="SSF50729">
    <property type="entry name" value="PH domain-like"/>
    <property type="match status" value="1"/>
</dbReference>
<evidence type="ECO:0000256" key="3">
    <source>
        <dbReference type="SAM" id="MobiDB-lite"/>
    </source>
</evidence>
<evidence type="ECO:0000313" key="6">
    <source>
        <dbReference type="Proteomes" id="UP000041254"/>
    </source>
</evidence>
<dbReference type="VEuPathDB" id="CryptoDB:Vbra_21745"/>
<reference evidence="5 6" key="1">
    <citation type="submission" date="2014-11" db="EMBL/GenBank/DDBJ databases">
        <authorList>
            <person name="Zhu J."/>
            <person name="Qi W."/>
            <person name="Song R."/>
        </authorList>
    </citation>
    <scope>NUCLEOTIDE SEQUENCE [LARGE SCALE GENOMIC DNA]</scope>
</reference>
<dbReference type="Gene3D" id="3.40.850.10">
    <property type="entry name" value="Kinesin motor domain"/>
    <property type="match status" value="1"/>
</dbReference>
<organism evidence="5 6">
    <name type="scientific">Vitrella brassicaformis (strain CCMP3155)</name>
    <dbReference type="NCBI Taxonomy" id="1169540"/>
    <lineage>
        <taxon>Eukaryota</taxon>
        <taxon>Sar</taxon>
        <taxon>Alveolata</taxon>
        <taxon>Colpodellida</taxon>
        <taxon>Vitrellaceae</taxon>
        <taxon>Vitrella</taxon>
    </lineage>
</organism>
<keyword evidence="6" id="KW-1185">Reference proteome</keyword>
<evidence type="ECO:0000256" key="2">
    <source>
        <dbReference type="SAM" id="Coils"/>
    </source>
</evidence>
<comment type="similarity">
    <text evidence="1">Belongs to the TRAFAC class myosin-kinesin ATPase superfamily. Kinesin family.</text>
</comment>
<name>A0A0G4FWS2_VITBC</name>
<dbReference type="InterPro" id="IPR001752">
    <property type="entry name" value="Kinesin_motor_dom"/>
</dbReference>
<dbReference type="InterPro" id="IPR011333">
    <property type="entry name" value="SKP1/BTB/POZ_sf"/>
</dbReference>
<feature type="region of interest" description="Disordered" evidence="3">
    <location>
        <begin position="491"/>
        <end position="510"/>
    </location>
</feature>
<feature type="domain" description="Kinesin motor" evidence="4">
    <location>
        <begin position="997"/>
        <end position="1303"/>
    </location>
</feature>
<evidence type="ECO:0000313" key="5">
    <source>
        <dbReference type="EMBL" id="CEM19591.1"/>
    </source>
</evidence>
<dbReference type="SMART" id="SM00129">
    <property type="entry name" value="KISc"/>
    <property type="match status" value="1"/>
</dbReference>
<evidence type="ECO:0000256" key="1">
    <source>
        <dbReference type="PROSITE-ProRule" id="PRU00283"/>
    </source>
</evidence>
<keyword evidence="2" id="KW-0175">Coiled coil</keyword>
<dbReference type="PANTHER" id="PTHR47972:SF28">
    <property type="entry name" value="KINESIN-LIKE PROTEIN KLP-3"/>
    <property type="match status" value="1"/>
</dbReference>
<dbReference type="OrthoDB" id="444712at2759"/>
<dbReference type="GO" id="GO:0015630">
    <property type="term" value="C:microtubule cytoskeleton"/>
    <property type="evidence" value="ECO:0007669"/>
    <property type="project" value="TreeGrafter"/>
</dbReference>
<dbReference type="InterPro" id="IPR001849">
    <property type="entry name" value="PH_domain"/>
</dbReference>
<sequence length="1314" mass="143366">MSEFKKRKGPPDGDSDDQFPSPSRPAFADRAIRSFTAAIDDATRALTAKQQTLEELQSAKQRLLNEISWQEDAAGDANERLQLSAGGTPYDIPRGWLTKKADSLLAFIFSGHLDGRLVRCTDNGSNRIFLDLDDRIFEKIIHALATYDGSSSSASQAQSSGDPDEAFFFDVLVNKPLPTVTPSPGPPPRNMDAVLFVNAMDAPAMPHTPRVQDAMPSSAALMDSIKSVCEGYMKEHAAIDAQIDAVKCAMRQLEDRMKLAGPWLQPSTGSGVGVVSLSVVGMTLSTTTATVEACGGGDSPFANRFNGSSLDATSPAIVRKAINFARQHRLAPSQCLTIFLSQQSSANDTLELRRTLEMFGLIGAHGHCVQRIAPSMGGPGMGLLGGRAELNRLVGWLEEEWKRPVEDIQCTYSCSLAAAYDGAAFLASIPAPEAEKGWMLLLKKGEEVVGAASPKGFKTDTEWLRAASSRMALTSMLTTALHRSRFPFSSSWPTHTTPTPSPRRQGTHLVSSSATGWRVTVAAPVSKDYTDGELDASVRSVNTQPLNKRRSTMRVPSKAIIPPSCITALPRFPVIECRGNLLNEETSADEYFVLRSGELRRFQLMSFGTRKVLREGVYLFNGAALEKRGLKTITLNATLPRSVEYVLTAETEADFDRWWEAIEASIKTETRKTELLAEGLANGSYLHKYNYGNYKRKQVYVWLADEGRKLRWANKKGGSFSEVGFEEVLGVVYGPVTSTFLRSSYLEDPSFMCFSLILADRTVDLACIHEHELRIWVLGLQRAIVRANVPPPAGMLPAMSDAQFLWRKAILKLRQSAQREGVTLKTFITRRLTTVADQARRRSTMLLEPATDVLQLQIENDALRQALDEAEHQTAADASPTLAAVRSSPVLADDVAHMPPPTDAPELYETEPIHIPPGSVPTVQSLRSSVLRLRSDNRRVRSEMERNRDEVLNVLLPNLAGALEEQSALIAAKDDRIQAMMAERRDMLNQLLEAKGNIRLFARIRPLTADEARHEPKGRATTLVEDESRLSIYTDADTNVQSFDVDGVLGPADGQDVVFERCRGVVLSVLDGFNASVIAYGPTGTNKTETMMGTPDTPGLMSRSLAELFAVRDSRAAEGRVQITMAAIEVHNDDVHDLLRGDPRSKKLAVKEDSSVPGLTERTVNSGEEALAVLSEASAHRATLAKNMEEHSAKSNLIVTVRAKIAPAAEGAASSSGKLTMVQLAGSELVVRKAGVSAFRDVIQSLSKKEASVPYDKSKLTMLLKDTLGESAKCVILLHVSPSQAAVKDTITSLQFAATARRAELGAARKTLRK</sequence>
<dbReference type="GO" id="GO:0007018">
    <property type="term" value="P:microtubule-based movement"/>
    <property type="evidence" value="ECO:0007669"/>
    <property type="project" value="InterPro"/>
</dbReference>
<dbReference type="InterPro" id="IPR036961">
    <property type="entry name" value="Kinesin_motor_dom_sf"/>
</dbReference>
<dbReference type="InterPro" id="IPR011993">
    <property type="entry name" value="PH-like_dom_sf"/>
</dbReference>
<dbReference type="GO" id="GO:0003777">
    <property type="term" value="F:microtubule motor activity"/>
    <property type="evidence" value="ECO:0007669"/>
    <property type="project" value="InterPro"/>
</dbReference>
<accession>A0A0G4FWS2</accession>
<dbReference type="PANTHER" id="PTHR47972">
    <property type="entry name" value="KINESIN-LIKE PROTEIN KLP-3"/>
    <property type="match status" value="1"/>
</dbReference>